<feature type="domain" description="HTH tetR-type" evidence="2">
    <location>
        <begin position="19"/>
        <end position="54"/>
    </location>
</feature>
<dbReference type="InterPro" id="IPR009057">
    <property type="entry name" value="Homeodomain-like_sf"/>
</dbReference>
<organism evidence="3 4">
    <name type="scientific">Lacticaseibacillus suilingensis</name>
    <dbReference type="NCBI Taxonomy" id="2799577"/>
    <lineage>
        <taxon>Bacteria</taxon>
        <taxon>Bacillati</taxon>
        <taxon>Bacillota</taxon>
        <taxon>Bacilli</taxon>
        <taxon>Lactobacillales</taxon>
        <taxon>Lactobacillaceae</taxon>
        <taxon>Lacticaseibacillus</taxon>
    </lineage>
</organism>
<dbReference type="SUPFAM" id="SSF46689">
    <property type="entry name" value="Homeodomain-like"/>
    <property type="match status" value="1"/>
</dbReference>
<keyword evidence="1" id="KW-0238">DNA-binding</keyword>
<evidence type="ECO:0000259" key="2">
    <source>
        <dbReference type="Pfam" id="PF00440"/>
    </source>
</evidence>
<dbReference type="Pfam" id="PF00440">
    <property type="entry name" value="TetR_N"/>
    <property type="match status" value="1"/>
</dbReference>
<dbReference type="EMBL" id="JBHTOA010000032">
    <property type="protein sequence ID" value="MFD1399437.1"/>
    <property type="molecule type" value="Genomic_DNA"/>
</dbReference>
<dbReference type="Gene3D" id="1.10.357.10">
    <property type="entry name" value="Tetracycline Repressor, domain 2"/>
    <property type="match status" value="1"/>
</dbReference>
<dbReference type="InterPro" id="IPR001647">
    <property type="entry name" value="HTH_TetR"/>
</dbReference>
<dbReference type="Proteomes" id="UP001597199">
    <property type="component" value="Unassembled WGS sequence"/>
</dbReference>
<evidence type="ECO:0000313" key="4">
    <source>
        <dbReference type="Proteomes" id="UP001597199"/>
    </source>
</evidence>
<evidence type="ECO:0000256" key="1">
    <source>
        <dbReference type="ARBA" id="ARBA00023125"/>
    </source>
</evidence>
<name>A0ABW4BG43_9LACO</name>
<evidence type="ECO:0000313" key="3">
    <source>
        <dbReference type="EMBL" id="MFD1399437.1"/>
    </source>
</evidence>
<proteinExistence type="predicted"/>
<dbReference type="RefSeq" id="WP_204119186.1">
    <property type="nucleotide sequence ID" value="NZ_BOLV01000012.1"/>
</dbReference>
<accession>A0ABW4BG43</accession>
<keyword evidence="4" id="KW-1185">Reference proteome</keyword>
<gene>
    <name evidence="3" type="ORF">ACFQ41_08945</name>
</gene>
<comment type="caution">
    <text evidence="3">The sequence shown here is derived from an EMBL/GenBank/DDBJ whole genome shotgun (WGS) entry which is preliminary data.</text>
</comment>
<sequence length="178" mass="19234">MVSATFMHLNAAKQARIRAALNQEFSTYPVADAQVARIVASAGIARGAFYKYFTDLTDAYRYLFGSAMQTIHAGLHVATAGGFDAANYLANTRQFLVGVQVSPYRALMVMHFKANEAVLPARPTPPTPDAAAWAAEVLCHQTIKDVLLAPDTATVRLDQLAAALQILENRGPVNVSRD</sequence>
<protein>
    <submittedName>
        <fullName evidence="3">TetR/AcrR family transcriptional regulator</fullName>
    </submittedName>
</protein>
<reference evidence="4" key="1">
    <citation type="journal article" date="2019" name="Int. J. Syst. Evol. Microbiol.">
        <title>The Global Catalogue of Microorganisms (GCM) 10K type strain sequencing project: providing services to taxonomists for standard genome sequencing and annotation.</title>
        <authorList>
            <consortium name="The Broad Institute Genomics Platform"/>
            <consortium name="The Broad Institute Genome Sequencing Center for Infectious Disease"/>
            <person name="Wu L."/>
            <person name="Ma J."/>
        </authorList>
    </citation>
    <scope>NUCLEOTIDE SEQUENCE [LARGE SCALE GENOMIC DNA]</scope>
    <source>
        <strain evidence="4">CCM 9110</strain>
    </source>
</reference>